<comment type="caution">
    <text evidence="2">The sequence shown here is derived from an EMBL/GenBank/DDBJ whole genome shotgun (WGS) entry which is preliminary data.</text>
</comment>
<dbReference type="EMBL" id="VBQZ03000034">
    <property type="protein sequence ID" value="MXQ86619.1"/>
    <property type="molecule type" value="Genomic_DNA"/>
</dbReference>
<accession>A0A6B0R8U5</accession>
<protein>
    <submittedName>
        <fullName evidence="2">Uncharacterized protein</fullName>
    </submittedName>
</protein>
<name>A0A6B0R8U5_9CETA</name>
<organism evidence="2 3">
    <name type="scientific">Bos mutus</name>
    <name type="common">wild yak</name>
    <dbReference type="NCBI Taxonomy" id="72004"/>
    <lineage>
        <taxon>Eukaryota</taxon>
        <taxon>Metazoa</taxon>
        <taxon>Chordata</taxon>
        <taxon>Craniata</taxon>
        <taxon>Vertebrata</taxon>
        <taxon>Euteleostomi</taxon>
        <taxon>Mammalia</taxon>
        <taxon>Eutheria</taxon>
        <taxon>Laurasiatheria</taxon>
        <taxon>Artiodactyla</taxon>
        <taxon>Ruminantia</taxon>
        <taxon>Pecora</taxon>
        <taxon>Bovidae</taxon>
        <taxon>Bovinae</taxon>
        <taxon>Bos</taxon>
    </lineage>
</organism>
<reference evidence="2" key="1">
    <citation type="submission" date="2019-10" db="EMBL/GenBank/DDBJ databases">
        <title>The sequence and de novo assembly of the wild yak genome.</title>
        <authorList>
            <person name="Liu Y."/>
        </authorList>
    </citation>
    <scope>NUCLEOTIDE SEQUENCE [LARGE SCALE GENOMIC DNA]</scope>
    <source>
        <strain evidence="2">WY2019</strain>
    </source>
</reference>
<evidence type="ECO:0000256" key="1">
    <source>
        <dbReference type="SAM" id="MobiDB-lite"/>
    </source>
</evidence>
<proteinExistence type="predicted"/>
<keyword evidence="3" id="KW-1185">Reference proteome</keyword>
<gene>
    <name evidence="2" type="ORF">E5288_WYG013040</name>
</gene>
<sequence>MGSGAAARALLLTTPCDLRISSERAPTRVDLFTGASRKPNKTPQAKTDIRSHRSTTVRLPENLFAEDDRLIQYLTKCRLRAPQETWSLMRTDVGSGEILVLRRKAPPTVPHGSVYMQW</sequence>
<dbReference type="AlphaFoldDB" id="A0A6B0R8U5"/>
<feature type="region of interest" description="Disordered" evidence="1">
    <location>
        <begin position="33"/>
        <end position="53"/>
    </location>
</feature>
<evidence type="ECO:0000313" key="3">
    <source>
        <dbReference type="Proteomes" id="UP000322234"/>
    </source>
</evidence>
<dbReference type="Proteomes" id="UP000322234">
    <property type="component" value="Unassembled WGS sequence"/>
</dbReference>
<evidence type="ECO:0000313" key="2">
    <source>
        <dbReference type="EMBL" id="MXQ86619.1"/>
    </source>
</evidence>